<dbReference type="PROSITE" id="PS51704">
    <property type="entry name" value="GP_PDE"/>
    <property type="match status" value="1"/>
</dbReference>
<dbReference type="SUPFAM" id="SSF51695">
    <property type="entry name" value="PLC-like phosphodiesterases"/>
    <property type="match status" value="1"/>
</dbReference>
<name>A0A1G1SC78_ENTFL</name>
<dbReference type="PANTHER" id="PTHR46211:SF14">
    <property type="entry name" value="GLYCEROPHOSPHODIESTER PHOSPHODIESTERASE"/>
    <property type="match status" value="1"/>
</dbReference>
<comment type="caution">
    <text evidence="1">The sequence shown here is derived from an EMBL/GenBank/DDBJ whole genome shotgun (WGS) entry which is preliminary data.</text>
</comment>
<evidence type="ECO:0000313" key="1">
    <source>
        <dbReference type="EMBL" id="TKK61855.1"/>
    </source>
</evidence>
<gene>
    <name evidence="1" type="ORF">EY666_18340</name>
</gene>
<evidence type="ECO:0000313" key="2">
    <source>
        <dbReference type="Proteomes" id="UP000305511"/>
    </source>
</evidence>
<dbReference type="GO" id="GO:0006629">
    <property type="term" value="P:lipid metabolic process"/>
    <property type="evidence" value="ECO:0007669"/>
    <property type="project" value="InterPro"/>
</dbReference>
<dbReference type="GO" id="GO:0008081">
    <property type="term" value="F:phosphoric diester hydrolase activity"/>
    <property type="evidence" value="ECO:0007669"/>
    <property type="project" value="InterPro"/>
</dbReference>
<reference evidence="1 2" key="1">
    <citation type="submission" date="2019-02" db="EMBL/GenBank/DDBJ databases">
        <title>Bacteria dissemination in different level of health care in South Africa: the effectiveness of infections prevention and control.</title>
        <authorList>
            <person name="Shobo C."/>
            <person name="Amoako D.G."/>
            <person name="Allam M."/>
            <person name="Ismail A."/>
            <person name="Bester L.A."/>
            <person name="Essack S.Y."/>
        </authorList>
    </citation>
    <scope>NUCLEOTIDE SEQUENCE [LARGE SCALE GENOMIC DNA]</scope>
    <source>
        <strain evidence="1 2">2SIL2</strain>
    </source>
</reference>
<dbReference type="InterPro" id="IPR030395">
    <property type="entry name" value="GP_PDE_dom"/>
</dbReference>
<dbReference type="InterPro" id="IPR017946">
    <property type="entry name" value="PLC-like_Pdiesterase_TIM-brl"/>
</dbReference>
<dbReference type="Pfam" id="PF03009">
    <property type="entry name" value="GDPD"/>
    <property type="match status" value="1"/>
</dbReference>
<dbReference type="PROSITE" id="PS51257">
    <property type="entry name" value="PROKAR_LIPOPROTEIN"/>
    <property type="match status" value="1"/>
</dbReference>
<dbReference type="PANTHER" id="PTHR46211">
    <property type="entry name" value="GLYCEROPHOSPHORYL DIESTER PHOSPHODIESTERASE"/>
    <property type="match status" value="1"/>
</dbReference>
<organism evidence="1 2">
    <name type="scientific">Enterococcus faecalis</name>
    <name type="common">Streptococcus faecalis</name>
    <dbReference type="NCBI Taxonomy" id="1351"/>
    <lineage>
        <taxon>Bacteria</taxon>
        <taxon>Bacillati</taxon>
        <taxon>Bacillota</taxon>
        <taxon>Bacilli</taxon>
        <taxon>Lactobacillales</taxon>
        <taxon>Enterococcaceae</taxon>
        <taxon>Enterococcus</taxon>
    </lineage>
</organism>
<dbReference type="AlphaFoldDB" id="A0A1G1SC78"/>
<accession>A0A1G1SC78</accession>
<dbReference type="RefSeq" id="WP_002400865.1">
    <property type="nucleotide sequence ID" value="NZ_CABGIS010000011.1"/>
</dbReference>
<dbReference type="CDD" id="cd08566">
    <property type="entry name" value="GDPD_AtGDE_like"/>
    <property type="match status" value="1"/>
</dbReference>
<proteinExistence type="predicted"/>
<dbReference type="Proteomes" id="UP000305511">
    <property type="component" value="Unassembled WGS sequence"/>
</dbReference>
<dbReference type="Gene3D" id="3.20.20.190">
    <property type="entry name" value="Phosphatidylinositol (PI) phosphodiesterase"/>
    <property type="match status" value="1"/>
</dbReference>
<dbReference type="EMBL" id="SIYF01000630">
    <property type="protein sequence ID" value="TKK61855.1"/>
    <property type="molecule type" value="Genomic_DNA"/>
</dbReference>
<protein>
    <submittedName>
        <fullName evidence="1">Glycerophosphodiester phosphodiesterase family protein</fullName>
    </submittedName>
</protein>
<sequence>MNKIAKSLIVGVFLLTGCANSSVERLLPKNQTQIIAHRGDHNKAPENTVEAINEAANQNYNGVEIDVRSNKDGQLYLMHDNTLDRTTNGQGKSEKFTMKQLKKLSIKTASYPKYENTSIKIPTFEEAIEAAANNGLMVNVDGSKGNWLDGHFVKNVMDILKKYEIYDRSFFVISDEPSRNFVIQKYPDATVSWLCDKKEDIPKEIKKIKSYKNALLSVANDIADEAVIEKLNVSGIRYQVYGVQTSERYQELKKMKVPLIETDKVVPDKAE</sequence>